<evidence type="ECO:0000259" key="3">
    <source>
        <dbReference type="SMART" id="SM00198"/>
    </source>
</evidence>
<dbReference type="SMART" id="SM00198">
    <property type="entry name" value="SCP"/>
    <property type="match status" value="1"/>
</dbReference>
<accession>A0A8B8GKD0</accession>
<dbReference type="AlphaFoldDB" id="A0A8B8GKD0"/>
<feature type="domain" description="SCP" evidence="3">
    <location>
        <begin position="463"/>
        <end position="596"/>
    </location>
</feature>
<feature type="chain" id="PRO_5034294935" evidence="2">
    <location>
        <begin position="24"/>
        <end position="626"/>
    </location>
</feature>
<sequence length="626" mass="70651">MARQYFSCQLLITLCVVIKSIKAENLHDLNRTNKVLGQLPITEDYDEESESPEIKYSSSSSSSFPSRLSSTILSNSSPKNPERIVPAELSQNKISLKNSNLRGLSKTRNSRNSNDNSVTNPIQPSASYLPQYPNFQDSGFPIMPNYETNPFGGIFSSPFSSTHHGSPFAMRGSITNPFGNGGFGGMVGDRVLVFRKCCDNFNNCRMLKENEVCGPEIFSSPPSSLPSSPVPPSSKFLSPYDSPENSDHKRDENISPESLNRKHDRKYSGPENRNSKTQSMPLSAFPLDFLKKQMGNYGPQNTRVISFRKCCVNGQCLDILPDEECGDAKFMEKLKNKPKTHNQYEDNGMSNFNNMMNGNLNQYGKIPFGIINYSDDNSVEIPQSGKQNKSPSGSKNQFKSGQSNVPANGMYSYNDMMQSNPIVDSENYQSKDNGINPNVNKKNKSRKHPYVESKDFTKDELQRIRKQVLDKTNAYRRKHGVTPLKMDVNLNNYAQEWANTLKSRGLKHRTDNLYGENLYKTSDSDNIGEQAVNSWYNELALYNLNDDEDELYNRSAVQHMTQLLWKSSQKLGVGVAKDDSGYIVVANYDPPGNFKRHFINNLPTFTQSQINDAKKAKNRRVKWMHS</sequence>
<feature type="compositionally biased region" description="Polar residues" evidence="1">
    <location>
        <begin position="415"/>
        <end position="440"/>
    </location>
</feature>
<keyword evidence="4" id="KW-1185">Reference proteome</keyword>
<evidence type="ECO:0000313" key="4">
    <source>
        <dbReference type="Proteomes" id="UP000694846"/>
    </source>
</evidence>
<dbReference type="InterPro" id="IPR035940">
    <property type="entry name" value="CAP_sf"/>
</dbReference>
<protein>
    <submittedName>
        <fullName evidence="5">Uncharacterized protein LOC112692819</fullName>
    </submittedName>
</protein>
<evidence type="ECO:0000256" key="2">
    <source>
        <dbReference type="SAM" id="SignalP"/>
    </source>
</evidence>
<proteinExistence type="predicted"/>
<dbReference type="InterPro" id="IPR014044">
    <property type="entry name" value="CAP_dom"/>
</dbReference>
<feature type="compositionally biased region" description="Polar residues" evidence="1">
    <location>
        <begin position="271"/>
        <end position="280"/>
    </location>
</feature>
<dbReference type="FunFam" id="3.40.33.10:FF:000010">
    <property type="entry name" value="Predicted protein"/>
    <property type="match status" value="1"/>
</dbReference>
<feature type="region of interest" description="Disordered" evidence="1">
    <location>
        <begin position="44"/>
        <end position="129"/>
    </location>
</feature>
<dbReference type="GeneID" id="112692819"/>
<dbReference type="CDD" id="cd05382">
    <property type="entry name" value="CAP_GAPR1-like"/>
    <property type="match status" value="1"/>
</dbReference>
<dbReference type="InterPro" id="IPR001283">
    <property type="entry name" value="CRISP-related"/>
</dbReference>
<gene>
    <name evidence="5" type="primary">LOC112692819</name>
</gene>
<dbReference type="OrthoDB" id="6618548at2759"/>
<dbReference type="Proteomes" id="UP000694846">
    <property type="component" value="Unplaced"/>
</dbReference>
<dbReference type="InterPro" id="IPR034113">
    <property type="entry name" value="SCP_GAPR1-like"/>
</dbReference>
<keyword evidence="2" id="KW-0732">Signal</keyword>
<evidence type="ECO:0000256" key="1">
    <source>
        <dbReference type="SAM" id="MobiDB-lite"/>
    </source>
</evidence>
<feature type="signal peptide" evidence="2">
    <location>
        <begin position="1"/>
        <end position="23"/>
    </location>
</feature>
<feature type="compositionally biased region" description="Polar residues" evidence="1">
    <location>
        <begin position="379"/>
        <end position="406"/>
    </location>
</feature>
<dbReference type="RefSeq" id="XP_025423400.1">
    <property type="nucleotide sequence ID" value="XM_025567615.1"/>
</dbReference>
<feature type="region of interest" description="Disordered" evidence="1">
    <location>
        <begin position="379"/>
        <end position="450"/>
    </location>
</feature>
<feature type="region of interest" description="Disordered" evidence="1">
    <location>
        <begin position="219"/>
        <end position="280"/>
    </location>
</feature>
<feature type="compositionally biased region" description="Polar residues" evidence="1">
    <location>
        <begin position="89"/>
        <end position="129"/>
    </location>
</feature>
<organism evidence="4 5">
    <name type="scientific">Sipha flava</name>
    <name type="common">yellow sugarcane aphid</name>
    <dbReference type="NCBI Taxonomy" id="143950"/>
    <lineage>
        <taxon>Eukaryota</taxon>
        <taxon>Metazoa</taxon>
        <taxon>Ecdysozoa</taxon>
        <taxon>Arthropoda</taxon>
        <taxon>Hexapoda</taxon>
        <taxon>Insecta</taxon>
        <taxon>Pterygota</taxon>
        <taxon>Neoptera</taxon>
        <taxon>Paraneoptera</taxon>
        <taxon>Hemiptera</taxon>
        <taxon>Sternorrhyncha</taxon>
        <taxon>Aphidomorpha</taxon>
        <taxon>Aphidoidea</taxon>
        <taxon>Aphididae</taxon>
        <taxon>Sipha</taxon>
    </lineage>
</organism>
<dbReference type="Gene3D" id="3.40.33.10">
    <property type="entry name" value="CAP"/>
    <property type="match status" value="1"/>
</dbReference>
<evidence type="ECO:0000313" key="5">
    <source>
        <dbReference type="RefSeq" id="XP_025423400.1"/>
    </source>
</evidence>
<dbReference type="SUPFAM" id="SSF55797">
    <property type="entry name" value="PR-1-like"/>
    <property type="match status" value="1"/>
</dbReference>
<feature type="compositionally biased region" description="Low complexity" evidence="1">
    <location>
        <begin position="219"/>
        <end position="239"/>
    </location>
</feature>
<name>A0A8B8GKD0_9HEMI</name>
<feature type="compositionally biased region" description="Low complexity" evidence="1">
    <location>
        <begin position="54"/>
        <end position="77"/>
    </location>
</feature>
<dbReference type="PRINTS" id="PR00837">
    <property type="entry name" value="V5TPXLIKE"/>
</dbReference>
<dbReference type="PANTHER" id="PTHR10334">
    <property type="entry name" value="CYSTEINE-RICH SECRETORY PROTEIN-RELATED"/>
    <property type="match status" value="1"/>
</dbReference>
<reference evidence="5" key="1">
    <citation type="submission" date="2025-08" db="UniProtKB">
        <authorList>
            <consortium name="RefSeq"/>
        </authorList>
    </citation>
    <scope>IDENTIFICATION</scope>
    <source>
        <tissue evidence="5">Whole body</tissue>
    </source>
</reference>
<dbReference type="Pfam" id="PF00188">
    <property type="entry name" value="CAP"/>
    <property type="match status" value="1"/>
</dbReference>
<dbReference type="GO" id="GO:0005576">
    <property type="term" value="C:extracellular region"/>
    <property type="evidence" value="ECO:0007669"/>
    <property type="project" value="UniProtKB-SubCell"/>
</dbReference>